<dbReference type="InterPro" id="IPR001296">
    <property type="entry name" value="Glyco_trans_1"/>
</dbReference>
<proteinExistence type="predicted"/>
<dbReference type="GO" id="GO:0016757">
    <property type="term" value="F:glycosyltransferase activity"/>
    <property type="evidence" value="ECO:0007669"/>
    <property type="project" value="InterPro"/>
</dbReference>
<accession>A0A1F6BUV4</accession>
<feature type="domain" description="Glycosyltransferase subfamily 4-like N-terminal" evidence="2">
    <location>
        <begin position="46"/>
        <end position="171"/>
    </location>
</feature>
<evidence type="ECO:0008006" key="5">
    <source>
        <dbReference type="Google" id="ProtNLM"/>
    </source>
</evidence>
<dbReference type="CDD" id="cd03801">
    <property type="entry name" value="GT4_PimA-like"/>
    <property type="match status" value="1"/>
</dbReference>
<organism evidence="3 4">
    <name type="scientific">Candidatus Kaiserbacteria bacterium GWA2_50_9</name>
    <dbReference type="NCBI Taxonomy" id="1798474"/>
    <lineage>
        <taxon>Bacteria</taxon>
        <taxon>Candidatus Kaiseribacteriota</taxon>
    </lineage>
</organism>
<dbReference type="InterPro" id="IPR050194">
    <property type="entry name" value="Glycosyltransferase_grp1"/>
</dbReference>
<dbReference type="PANTHER" id="PTHR45947">
    <property type="entry name" value="SULFOQUINOVOSYL TRANSFERASE SQD2"/>
    <property type="match status" value="1"/>
</dbReference>
<dbReference type="AlphaFoldDB" id="A0A1F6BUV4"/>
<dbReference type="Pfam" id="PF13579">
    <property type="entry name" value="Glyco_trans_4_4"/>
    <property type="match status" value="1"/>
</dbReference>
<reference evidence="3 4" key="1">
    <citation type="journal article" date="2016" name="Nat. Commun.">
        <title>Thousands of microbial genomes shed light on interconnected biogeochemical processes in an aquifer system.</title>
        <authorList>
            <person name="Anantharaman K."/>
            <person name="Brown C.T."/>
            <person name="Hug L.A."/>
            <person name="Sharon I."/>
            <person name="Castelle C.J."/>
            <person name="Probst A.J."/>
            <person name="Thomas B.C."/>
            <person name="Singh A."/>
            <person name="Wilkins M.J."/>
            <person name="Karaoz U."/>
            <person name="Brodie E.L."/>
            <person name="Williams K.H."/>
            <person name="Hubbard S.S."/>
            <person name="Banfield J.F."/>
        </authorList>
    </citation>
    <scope>NUCLEOTIDE SEQUENCE [LARGE SCALE GENOMIC DNA]</scope>
</reference>
<dbReference type="PANTHER" id="PTHR45947:SF3">
    <property type="entry name" value="SULFOQUINOVOSYL TRANSFERASE SQD2"/>
    <property type="match status" value="1"/>
</dbReference>
<name>A0A1F6BUV4_9BACT</name>
<dbReference type="EMBL" id="MFKN01000026">
    <property type="protein sequence ID" value="OGG40608.1"/>
    <property type="molecule type" value="Genomic_DNA"/>
</dbReference>
<evidence type="ECO:0000313" key="4">
    <source>
        <dbReference type="Proteomes" id="UP000179014"/>
    </source>
</evidence>
<dbReference type="InterPro" id="IPR028098">
    <property type="entry name" value="Glyco_trans_4-like_N"/>
</dbReference>
<dbReference type="Pfam" id="PF00534">
    <property type="entry name" value="Glycos_transf_1"/>
    <property type="match status" value="1"/>
</dbReference>
<feature type="domain" description="Glycosyl transferase family 1" evidence="1">
    <location>
        <begin position="221"/>
        <end position="309"/>
    </location>
</feature>
<gene>
    <name evidence="3" type="ORF">A2118_02020</name>
</gene>
<dbReference type="STRING" id="1798474.A2118_02020"/>
<dbReference type="Proteomes" id="UP000179014">
    <property type="component" value="Unassembled WGS sequence"/>
</dbReference>
<dbReference type="SUPFAM" id="SSF53756">
    <property type="entry name" value="UDP-Glycosyltransferase/glycogen phosphorylase"/>
    <property type="match status" value="1"/>
</dbReference>
<dbReference type="Gene3D" id="3.40.50.2000">
    <property type="entry name" value="Glycogen Phosphorylase B"/>
    <property type="match status" value="2"/>
</dbReference>
<evidence type="ECO:0000313" key="3">
    <source>
        <dbReference type="EMBL" id="OGG40608.1"/>
    </source>
</evidence>
<sequence length="338" mass="37492">MRLVIATPLYPPEIGGPATYAKLLVEGLPKKGIEVSLEKFNDVRHLPKIIRHYMYYRRVLKAARNADVVLALDPVSVGLPAMWAARRAGKPFVVKIVGDYAWEQGRQRFGITQNLDEFVKTARVPFPVRVLRRIQTRVAAAATRVIVPSEYLQDIVSAWGIPRAEIQVINNAINIPARLPTFGKEPGTFLIVSAGRDVPWKHFDALKRVGENNPKHPNWRVHIASNVPREEALGWMKAADVFVLNSSYEGFPHALIEAMTLGIPVVATDAKFHRNLLGDGQAGLLVPIGDDHALEKALETLAQDPDTARVRADVAQEGMKRFELSSMLDATAQLLKSL</sequence>
<comment type="caution">
    <text evidence="3">The sequence shown here is derived from an EMBL/GenBank/DDBJ whole genome shotgun (WGS) entry which is preliminary data.</text>
</comment>
<evidence type="ECO:0000259" key="1">
    <source>
        <dbReference type="Pfam" id="PF00534"/>
    </source>
</evidence>
<protein>
    <recommendedName>
        <fullName evidence="5">Glycosyltransferase subfamily 4-like N-terminal domain-containing protein</fullName>
    </recommendedName>
</protein>
<evidence type="ECO:0000259" key="2">
    <source>
        <dbReference type="Pfam" id="PF13579"/>
    </source>
</evidence>